<dbReference type="Proteomes" id="UP000481964">
    <property type="component" value="Unassembled WGS sequence"/>
</dbReference>
<feature type="domain" description="Sensor histidine kinase NatK-like C-terminal" evidence="2">
    <location>
        <begin position="247"/>
        <end position="344"/>
    </location>
</feature>
<feature type="transmembrane region" description="Helical" evidence="1">
    <location>
        <begin position="35"/>
        <end position="55"/>
    </location>
</feature>
<keyword evidence="1" id="KW-1133">Transmembrane helix</keyword>
<proteinExistence type="predicted"/>
<sequence>MYYLVCLLMTPGVKISYYIAVQLIDNSENKKIKGILAVLASYIIELGLFGLKAGFNSYKMSLIIEMILVYLAVLVILWIKKYNRNFINIAVFVPLVIMYPLCIYAVPDGTNVALMLTSWFVGSAFCNLSMYSLFDIPDMKNQRKAFRKIEDNRVLRENQADVMQLYQGFGQKSIESIDEIKAAIKENVSRQQLDDNIRNTVMDMHIKEYCSNTIVNQIIYLMKNRCTDIDFNVDIDVNSIIEIDDLSLSSVMLNLLDNAYNYCKCDGKSSQKYINLTMKKNGDYLTISVVNSYAGKIKSKAAGIRTGVKEHGWGRIIVRDIAKKYGGQFNTIINKKEYTAKVILCSGKGEEAEIV</sequence>
<evidence type="ECO:0000256" key="1">
    <source>
        <dbReference type="SAM" id="Phobius"/>
    </source>
</evidence>
<gene>
    <name evidence="3" type="ORF">GKE48_12635</name>
</gene>
<name>A0A7C9H499_9FIRM</name>
<dbReference type="Gene3D" id="3.30.565.10">
    <property type="entry name" value="Histidine kinase-like ATPase, C-terminal domain"/>
    <property type="match status" value="1"/>
</dbReference>
<organism evidence="3 4">
    <name type="scientific">Lachnospira eligens</name>
    <dbReference type="NCBI Taxonomy" id="39485"/>
    <lineage>
        <taxon>Bacteria</taxon>
        <taxon>Bacillati</taxon>
        <taxon>Bacillota</taxon>
        <taxon>Clostridia</taxon>
        <taxon>Lachnospirales</taxon>
        <taxon>Lachnospiraceae</taxon>
        <taxon>Lachnospira</taxon>
    </lineage>
</organism>
<keyword evidence="1" id="KW-0812">Transmembrane</keyword>
<dbReference type="InterPro" id="IPR032834">
    <property type="entry name" value="NatK-like_C"/>
</dbReference>
<dbReference type="AlphaFoldDB" id="A0A7C9H499"/>
<evidence type="ECO:0000313" key="3">
    <source>
        <dbReference type="EMBL" id="MSC58280.1"/>
    </source>
</evidence>
<reference evidence="3 4" key="1">
    <citation type="journal article" date="2019" name="Nat. Med.">
        <title>A library of human gut bacterial isolates paired with longitudinal multiomics data enables mechanistic microbiome research.</title>
        <authorList>
            <person name="Poyet M."/>
            <person name="Groussin M."/>
            <person name="Gibbons S.M."/>
            <person name="Avila-Pacheco J."/>
            <person name="Jiang X."/>
            <person name="Kearney S.M."/>
            <person name="Perrotta A.R."/>
            <person name="Berdy B."/>
            <person name="Zhao S."/>
            <person name="Lieberman T.D."/>
            <person name="Swanson P.K."/>
            <person name="Smith M."/>
            <person name="Roesemann S."/>
            <person name="Alexander J.E."/>
            <person name="Rich S.A."/>
            <person name="Livny J."/>
            <person name="Vlamakis H."/>
            <person name="Clish C."/>
            <person name="Bullock K."/>
            <person name="Deik A."/>
            <person name="Scott J."/>
            <person name="Pierce K.A."/>
            <person name="Xavier R.J."/>
            <person name="Alm E.J."/>
        </authorList>
    </citation>
    <scope>NUCLEOTIDE SEQUENCE [LARGE SCALE GENOMIC DNA]</scope>
    <source>
        <strain evidence="3 4">BIOML-A1</strain>
    </source>
</reference>
<protein>
    <submittedName>
        <fullName evidence="3">GHKL domain-containing protein</fullName>
    </submittedName>
</protein>
<feature type="transmembrane region" description="Helical" evidence="1">
    <location>
        <begin position="112"/>
        <end position="134"/>
    </location>
</feature>
<dbReference type="InterPro" id="IPR036890">
    <property type="entry name" value="HATPase_C_sf"/>
</dbReference>
<dbReference type="RefSeq" id="WP_154301224.1">
    <property type="nucleotide sequence ID" value="NZ_DAWDXY010000055.1"/>
</dbReference>
<dbReference type="EMBL" id="WKRD01000010">
    <property type="protein sequence ID" value="MSC58280.1"/>
    <property type="molecule type" value="Genomic_DNA"/>
</dbReference>
<accession>A0A7C9H499</accession>
<comment type="caution">
    <text evidence="3">The sequence shown here is derived from an EMBL/GenBank/DDBJ whole genome shotgun (WGS) entry which is preliminary data.</text>
</comment>
<dbReference type="Pfam" id="PF14501">
    <property type="entry name" value="HATPase_c_5"/>
    <property type="match status" value="1"/>
</dbReference>
<feature type="transmembrane region" description="Helical" evidence="1">
    <location>
        <begin position="61"/>
        <end position="79"/>
    </location>
</feature>
<keyword evidence="1" id="KW-0472">Membrane</keyword>
<feature type="transmembrane region" description="Helical" evidence="1">
    <location>
        <begin position="86"/>
        <end position="106"/>
    </location>
</feature>
<dbReference type="SUPFAM" id="SSF55874">
    <property type="entry name" value="ATPase domain of HSP90 chaperone/DNA topoisomerase II/histidine kinase"/>
    <property type="match status" value="1"/>
</dbReference>
<evidence type="ECO:0000259" key="2">
    <source>
        <dbReference type="Pfam" id="PF14501"/>
    </source>
</evidence>
<evidence type="ECO:0000313" key="4">
    <source>
        <dbReference type="Proteomes" id="UP000481964"/>
    </source>
</evidence>